<evidence type="ECO:0000313" key="6">
    <source>
        <dbReference type="Proteomes" id="UP000320216"/>
    </source>
</evidence>
<keyword evidence="1" id="KW-0805">Transcription regulation</keyword>
<dbReference type="InterPro" id="IPR028978">
    <property type="entry name" value="Chorismate_lyase_/UTRA_dom_sf"/>
</dbReference>
<dbReference type="SMART" id="SM00345">
    <property type="entry name" value="HTH_GNTR"/>
    <property type="match status" value="1"/>
</dbReference>
<dbReference type="Gene3D" id="3.40.1410.10">
    <property type="entry name" value="Chorismate lyase-like"/>
    <property type="match status" value="1"/>
</dbReference>
<dbReference type="GO" id="GO:0003700">
    <property type="term" value="F:DNA-binding transcription factor activity"/>
    <property type="evidence" value="ECO:0007669"/>
    <property type="project" value="InterPro"/>
</dbReference>
<dbReference type="GO" id="GO:0003677">
    <property type="term" value="F:DNA binding"/>
    <property type="evidence" value="ECO:0007669"/>
    <property type="project" value="UniProtKB-KW"/>
</dbReference>
<dbReference type="PANTHER" id="PTHR44846:SF1">
    <property type="entry name" value="MANNOSYL-D-GLYCERATE TRANSPORT_METABOLISM SYSTEM REPRESSOR MNGR-RELATED"/>
    <property type="match status" value="1"/>
</dbReference>
<evidence type="ECO:0000256" key="2">
    <source>
        <dbReference type="ARBA" id="ARBA00023125"/>
    </source>
</evidence>
<dbReference type="Pfam" id="PF07702">
    <property type="entry name" value="UTRA"/>
    <property type="match status" value="1"/>
</dbReference>
<dbReference type="EMBL" id="CP042305">
    <property type="protein sequence ID" value="QDZ13646.1"/>
    <property type="molecule type" value="Genomic_DNA"/>
</dbReference>
<feature type="domain" description="HTH gntR-type" evidence="4">
    <location>
        <begin position="3"/>
        <end position="71"/>
    </location>
</feature>
<dbReference type="AlphaFoldDB" id="A0A5B8M065"/>
<dbReference type="PROSITE" id="PS50949">
    <property type="entry name" value="HTH_GNTR"/>
    <property type="match status" value="1"/>
</dbReference>
<dbReference type="GO" id="GO:0045892">
    <property type="term" value="P:negative regulation of DNA-templated transcription"/>
    <property type="evidence" value="ECO:0007669"/>
    <property type="project" value="TreeGrafter"/>
</dbReference>
<dbReference type="SMART" id="SM00866">
    <property type="entry name" value="UTRA"/>
    <property type="match status" value="1"/>
</dbReference>
<dbReference type="InterPro" id="IPR036390">
    <property type="entry name" value="WH_DNA-bd_sf"/>
</dbReference>
<dbReference type="PRINTS" id="PR00035">
    <property type="entry name" value="HTHGNTR"/>
</dbReference>
<dbReference type="InterPro" id="IPR000524">
    <property type="entry name" value="Tscrpt_reg_HTH_GntR"/>
</dbReference>
<keyword evidence="6" id="KW-1185">Reference proteome</keyword>
<dbReference type="Proteomes" id="UP000320216">
    <property type="component" value="Chromosome"/>
</dbReference>
<dbReference type="OrthoDB" id="3210131at2"/>
<dbReference type="RefSeq" id="WP_146317773.1">
    <property type="nucleotide sequence ID" value="NZ_CP042305.1"/>
</dbReference>
<reference evidence="5 6" key="1">
    <citation type="submission" date="2019-07" db="EMBL/GenBank/DDBJ databases">
        <title>Full genome sequence of Humibacter sp. WJ7-1.</title>
        <authorList>
            <person name="Im W.-T."/>
        </authorList>
    </citation>
    <scope>NUCLEOTIDE SEQUENCE [LARGE SCALE GENOMIC DNA]</scope>
    <source>
        <strain evidence="5 6">WJ7-1</strain>
    </source>
</reference>
<dbReference type="InterPro" id="IPR050679">
    <property type="entry name" value="Bact_HTH_transcr_reg"/>
</dbReference>
<sequence>MTVPLHERVRTSIRDRILSGDLVAGDTLPSEAELCAQFGASRGPVRQAISALSAEGLIETSQGKVPTVSRLPLKQPIDDFFSFSAWVTAIGRIPGQHTVEIALRRADPVLSAELRVDDDENIVQLLRVRSIDAEPTMLERTAFVAWVGRMLFDFDTDSGSIFGHLIEQGVPLDHGEHTIDAVAADEQDALHLSVPVGSPLLRVRRVTTSRDGEVLEYSDDRYRPDRADLVVRNARTPTSQRVFVTRQLTPETSGDTSRRTP</sequence>
<dbReference type="SUPFAM" id="SSF64288">
    <property type="entry name" value="Chorismate lyase-like"/>
    <property type="match status" value="1"/>
</dbReference>
<dbReference type="SUPFAM" id="SSF46785">
    <property type="entry name" value="Winged helix' DNA-binding domain"/>
    <property type="match status" value="1"/>
</dbReference>
<dbReference type="InterPro" id="IPR036388">
    <property type="entry name" value="WH-like_DNA-bd_sf"/>
</dbReference>
<dbReference type="KEGG" id="huw:FPZ11_01490"/>
<evidence type="ECO:0000313" key="5">
    <source>
        <dbReference type="EMBL" id="QDZ13646.1"/>
    </source>
</evidence>
<keyword evidence="3" id="KW-0804">Transcription</keyword>
<gene>
    <name evidence="5" type="ORF">FPZ11_01490</name>
</gene>
<evidence type="ECO:0000256" key="3">
    <source>
        <dbReference type="ARBA" id="ARBA00023163"/>
    </source>
</evidence>
<organism evidence="5 6">
    <name type="scientific">Humibacter ginsenosidimutans</name>
    <dbReference type="NCBI Taxonomy" id="2599293"/>
    <lineage>
        <taxon>Bacteria</taxon>
        <taxon>Bacillati</taxon>
        <taxon>Actinomycetota</taxon>
        <taxon>Actinomycetes</taxon>
        <taxon>Micrococcales</taxon>
        <taxon>Microbacteriaceae</taxon>
        <taxon>Humibacter</taxon>
    </lineage>
</organism>
<dbReference type="Pfam" id="PF00392">
    <property type="entry name" value="GntR"/>
    <property type="match status" value="1"/>
</dbReference>
<dbReference type="InterPro" id="IPR011663">
    <property type="entry name" value="UTRA"/>
</dbReference>
<dbReference type="Gene3D" id="1.10.10.10">
    <property type="entry name" value="Winged helix-like DNA-binding domain superfamily/Winged helix DNA-binding domain"/>
    <property type="match status" value="1"/>
</dbReference>
<dbReference type="PANTHER" id="PTHR44846">
    <property type="entry name" value="MANNOSYL-D-GLYCERATE TRANSPORT/METABOLISM SYSTEM REPRESSOR MNGR-RELATED"/>
    <property type="match status" value="1"/>
</dbReference>
<name>A0A5B8M065_9MICO</name>
<protein>
    <submittedName>
        <fullName evidence="5">GntR family transcriptional regulator</fullName>
    </submittedName>
</protein>
<evidence type="ECO:0000259" key="4">
    <source>
        <dbReference type="PROSITE" id="PS50949"/>
    </source>
</evidence>
<accession>A0A5B8M065</accession>
<dbReference type="CDD" id="cd07377">
    <property type="entry name" value="WHTH_GntR"/>
    <property type="match status" value="1"/>
</dbReference>
<keyword evidence="2" id="KW-0238">DNA-binding</keyword>
<evidence type="ECO:0000256" key="1">
    <source>
        <dbReference type="ARBA" id="ARBA00023015"/>
    </source>
</evidence>
<proteinExistence type="predicted"/>